<comment type="subcellular location">
    <subcellularLocation>
        <location evidence="1">Endoplasmic reticulum membrane</location>
        <topology evidence="1">Multi-pass membrane protein</topology>
    </subcellularLocation>
</comment>
<feature type="transmembrane region" description="Helical" evidence="7">
    <location>
        <begin position="430"/>
        <end position="448"/>
    </location>
</feature>
<feature type="compositionally biased region" description="Basic residues" evidence="6">
    <location>
        <begin position="470"/>
        <end position="481"/>
    </location>
</feature>
<feature type="compositionally biased region" description="Basic and acidic residues" evidence="6">
    <location>
        <begin position="460"/>
        <end position="469"/>
    </location>
</feature>
<reference evidence="8 9" key="1">
    <citation type="journal article" date="2013" name="MBio">
        <title>Genome sequencing of the plant pathogen Taphrina deformans, the causal agent of peach leaf curl.</title>
        <authorList>
            <person name="Cisse O.H."/>
            <person name="Almeida J.M.G.C.F."/>
            <person name="Fonseca A."/>
            <person name="Kumar A.A."/>
            <person name="Salojaervi J."/>
            <person name="Overmyer K."/>
            <person name="Hauser P.M."/>
            <person name="Pagni M."/>
        </authorList>
    </citation>
    <scope>NUCLEOTIDE SEQUENCE [LARGE SCALE GENOMIC DNA]</scope>
    <source>
        <strain evidence="9">PYCC 5710 / ATCC 11124 / CBS 356.35 / IMI 108563 / JCM 9778 / NBRC 8474</strain>
    </source>
</reference>
<evidence type="ECO:0000256" key="4">
    <source>
        <dbReference type="ARBA" id="ARBA00022989"/>
    </source>
</evidence>
<feature type="region of interest" description="Disordered" evidence="6">
    <location>
        <begin position="17"/>
        <end position="90"/>
    </location>
</feature>
<evidence type="ECO:0000313" key="8">
    <source>
        <dbReference type="EMBL" id="CCG81534.1"/>
    </source>
</evidence>
<evidence type="ECO:0000256" key="1">
    <source>
        <dbReference type="ARBA" id="ARBA00004477"/>
    </source>
</evidence>
<feature type="transmembrane region" description="Helical" evidence="7">
    <location>
        <begin position="399"/>
        <end position="418"/>
    </location>
</feature>
<feature type="compositionally biased region" description="Basic and acidic residues" evidence="6">
    <location>
        <begin position="80"/>
        <end position="89"/>
    </location>
</feature>
<keyword evidence="3" id="KW-0256">Endoplasmic reticulum</keyword>
<comment type="caution">
    <text evidence="8">The sequence shown here is derived from an EMBL/GenBank/DDBJ whole genome shotgun (WGS) entry which is preliminary data.</text>
</comment>
<gene>
    <name evidence="8" type="ORF">TAPDE_001375</name>
</gene>
<keyword evidence="4 7" id="KW-1133">Transmembrane helix</keyword>
<dbReference type="Pfam" id="PF11712">
    <property type="entry name" value="Vma12"/>
    <property type="match status" value="1"/>
</dbReference>
<dbReference type="Proteomes" id="UP000013776">
    <property type="component" value="Unassembled WGS sequence"/>
</dbReference>
<organism evidence="8 9">
    <name type="scientific">Taphrina deformans (strain PYCC 5710 / ATCC 11124 / CBS 356.35 / IMI 108563 / JCM 9778 / NBRC 8474)</name>
    <name type="common">Peach leaf curl fungus</name>
    <name type="synonym">Lalaria deformans</name>
    <dbReference type="NCBI Taxonomy" id="1097556"/>
    <lineage>
        <taxon>Eukaryota</taxon>
        <taxon>Fungi</taxon>
        <taxon>Dikarya</taxon>
        <taxon>Ascomycota</taxon>
        <taxon>Taphrinomycotina</taxon>
        <taxon>Taphrinomycetes</taxon>
        <taxon>Taphrinales</taxon>
        <taxon>Taphrinaceae</taxon>
        <taxon>Taphrina</taxon>
    </lineage>
</organism>
<dbReference type="GO" id="GO:0005789">
    <property type="term" value="C:endoplasmic reticulum membrane"/>
    <property type="evidence" value="ECO:0007669"/>
    <property type="project" value="UniProtKB-SubCell"/>
</dbReference>
<evidence type="ECO:0000256" key="2">
    <source>
        <dbReference type="ARBA" id="ARBA00022692"/>
    </source>
</evidence>
<feature type="compositionally biased region" description="Polar residues" evidence="6">
    <location>
        <begin position="17"/>
        <end position="39"/>
    </location>
</feature>
<dbReference type="OrthoDB" id="19981at2759"/>
<evidence type="ECO:0000256" key="7">
    <source>
        <dbReference type="SAM" id="Phobius"/>
    </source>
</evidence>
<accession>R4XDX0</accession>
<dbReference type="VEuPathDB" id="FungiDB:TAPDE_001375"/>
<dbReference type="InterPro" id="IPR021013">
    <property type="entry name" value="ATPase_Vma12"/>
</dbReference>
<feature type="region of interest" description="Disordered" evidence="6">
    <location>
        <begin position="460"/>
        <end position="481"/>
    </location>
</feature>
<sequence length="481" mass="52355">MDKLLSMAEQKVKAQLLGSTGQSSAYTGQPNAAYNQTDDSYAPPQGAHHGQTGALGGGFGESVGISEGQNFNRPTMKVSKGMEQEDKSNTVRVGANPVKAGQVKDGLSNTVKVEPHMAKKAVSTKVIMKESTTGVTTKAENDLVASTLVMSNLADVKKATLVAQEDEMSSMDDRNSRVVTVDQVRVAVAVMVEPKAVVVATAATETANNLGADNKEASEETTNSADDREADTAVKILTDSNRVASMVTDKTSTKMAVDQNLNHEQTQSQSASPSSLIPHTNPEPTNTRDQIMSLRLRTTPQLLKVFDEKIPNHKYQTSFPTSILSENSLNLQNLTSLLQGTSIYIAPNPPKEINHAHEARMEELRQRLAEQDYQSLVATDPRSSLAESSSELRLLKNQISTIVNVLISIVTAAMAAWYWTPHWRTGDRVLASFGAAIMLGSIEAFLYFRYLAKIEQGKEFDASRSSEVKVKRRVGDRKKDQ</sequence>
<dbReference type="STRING" id="1097556.R4XDX0"/>
<dbReference type="EMBL" id="CAHR02000043">
    <property type="protein sequence ID" value="CCG81534.1"/>
    <property type="molecule type" value="Genomic_DNA"/>
</dbReference>
<keyword evidence="9" id="KW-1185">Reference proteome</keyword>
<feature type="region of interest" description="Disordered" evidence="6">
    <location>
        <begin position="262"/>
        <end position="287"/>
    </location>
</feature>
<protein>
    <submittedName>
        <fullName evidence="8">Uncharacterized protein</fullName>
    </submittedName>
</protein>
<dbReference type="AlphaFoldDB" id="R4XDX0"/>
<keyword evidence="5 7" id="KW-0472">Membrane</keyword>
<dbReference type="GO" id="GO:0070072">
    <property type="term" value="P:vacuolar proton-transporting V-type ATPase complex assembly"/>
    <property type="evidence" value="ECO:0007669"/>
    <property type="project" value="InterPro"/>
</dbReference>
<keyword evidence="2 7" id="KW-0812">Transmembrane</keyword>
<dbReference type="PANTHER" id="PTHR31394:SF1">
    <property type="entry name" value="TRANSMEMBRANE PROTEIN 199"/>
    <property type="match status" value="1"/>
</dbReference>
<evidence type="ECO:0000256" key="6">
    <source>
        <dbReference type="SAM" id="MobiDB-lite"/>
    </source>
</evidence>
<evidence type="ECO:0000256" key="3">
    <source>
        <dbReference type="ARBA" id="ARBA00022824"/>
    </source>
</evidence>
<name>R4XDX0_TAPDE</name>
<dbReference type="PANTHER" id="PTHR31394">
    <property type="entry name" value="TRANSMEMBRANE PROTEIN 199"/>
    <property type="match status" value="1"/>
</dbReference>
<dbReference type="eggNOG" id="ENOG502REUZ">
    <property type="taxonomic scope" value="Eukaryota"/>
</dbReference>
<evidence type="ECO:0000256" key="5">
    <source>
        <dbReference type="ARBA" id="ARBA00023136"/>
    </source>
</evidence>
<proteinExistence type="predicted"/>
<evidence type="ECO:0000313" key="9">
    <source>
        <dbReference type="Proteomes" id="UP000013776"/>
    </source>
</evidence>